<evidence type="ECO:0000256" key="1">
    <source>
        <dbReference type="SAM" id="MobiDB-lite"/>
    </source>
</evidence>
<accession>A0A1J5SHQ7</accession>
<keyword evidence="3" id="KW-0378">Hydrolase</keyword>
<dbReference type="Gene3D" id="3.40.50.1820">
    <property type="entry name" value="alpha/beta hydrolase"/>
    <property type="match status" value="1"/>
</dbReference>
<comment type="caution">
    <text evidence="3">The sequence shown here is derived from an EMBL/GenBank/DDBJ whole genome shotgun (WGS) entry which is preliminary data.</text>
</comment>
<sequence length="324" mass="35302">MLTFPFSLPGPAAPPQPGPALAPPRLEAEAIIAADGQRLPLRRWSPEEDHTRGVILALHGMNDYSHAFEGAGRHLAARGFALYAYDQRGFGAGPWPGHWPGERALVEDAAAALGLLAARHPGLPLYLLGESMGGAIALLTAETKTLPPLAGLILSAAAVWSRHDMGLMERGLLWLSSHSLPWLTLSGHGLHLTPSDNFDMLRELTLDPLVIKETRIDTIHGVVELMTRARQAARHLRHPALLLYGEKDEIIPAAATFQMMRALPGPGRRQRCALYPRGHHMLLRDLQAATVLDDIAAWLQDPARPLPSGADHYAERVIFREPGP</sequence>
<evidence type="ECO:0000259" key="2">
    <source>
        <dbReference type="Pfam" id="PF12146"/>
    </source>
</evidence>
<dbReference type="Pfam" id="PF12146">
    <property type="entry name" value="Hydrolase_4"/>
    <property type="match status" value="1"/>
</dbReference>
<gene>
    <name evidence="3" type="ORF">GALL_98640</name>
</gene>
<protein>
    <submittedName>
        <fullName evidence="3">Alpha/beta hydrolase family protein</fullName>
    </submittedName>
</protein>
<dbReference type="EMBL" id="MLJW01000034">
    <property type="protein sequence ID" value="OIR08001.1"/>
    <property type="molecule type" value="Genomic_DNA"/>
</dbReference>
<dbReference type="PRINTS" id="PR00111">
    <property type="entry name" value="ABHYDROLASE"/>
</dbReference>
<reference evidence="3" key="1">
    <citation type="submission" date="2016-10" db="EMBL/GenBank/DDBJ databases">
        <title>Sequence of Gallionella enrichment culture.</title>
        <authorList>
            <person name="Poehlein A."/>
            <person name="Muehling M."/>
            <person name="Daniel R."/>
        </authorList>
    </citation>
    <scope>NUCLEOTIDE SEQUENCE</scope>
</reference>
<proteinExistence type="predicted"/>
<dbReference type="InterPro" id="IPR000073">
    <property type="entry name" value="AB_hydrolase_1"/>
</dbReference>
<organism evidence="3">
    <name type="scientific">mine drainage metagenome</name>
    <dbReference type="NCBI Taxonomy" id="410659"/>
    <lineage>
        <taxon>unclassified sequences</taxon>
        <taxon>metagenomes</taxon>
        <taxon>ecological metagenomes</taxon>
    </lineage>
</organism>
<dbReference type="SUPFAM" id="SSF53474">
    <property type="entry name" value="alpha/beta-Hydrolases"/>
    <property type="match status" value="1"/>
</dbReference>
<feature type="region of interest" description="Disordered" evidence="1">
    <location>
        <begin position="1"/>
        <end position="22"/>
    </location>
</feature>
<dbReference type="InterPro" id="IPR022742">
    <property type="entry name" value="Hydrolase_4"/>
</dbReference>
<dbReference type="InterPro" id="IPR051044">
    <property type="entry name" value="MAG_DAG_Lipase"/>
</dbReference>
<feature type="domain" description="Serine aminopeptidase S33" evidence="2">
    <location>
        <begin position="50"/>
        <end position="286"/>
    </location>
</feature>
<dbReference type="PANTHER" id="PTHR11614">
    <property type="entry name" value="PHOSPHOLIPASE-RELATED"/>
    <property type="match status" value="1"/>
</dbReference>
<dbReference type="AlphaFoldDB" id="A0A1J5SHQ7"/>
<evidence type="ECO:0000313" key="3">
    <source>
        <dbReference type="EMBL" id="OIR08001.1"/>
    </source>
</evidence>
<dbReference type="GO" id="GO:0016787">
    <property type="term" value="F:hydrolase activity"/>
    <property type="evidence" value="ECO:0007669"/>
    <property type="project" value="UniProtKB-KW"/>
</dbReference>
<dbReference type="InterPro" id="IPR029058">
    <property type="entry name" value="AB_hydrolase_fold"/>
</dbReference>
<name>A0A1J5SHQ7_9ZZZZ</name>
<feature type="compositionally biased region" description="Pro residues" evidence="1">
    <location>
        <begin position="11"/>
        <end position="22"/>
    </location>
</feature>